<dbReference type="InterPro" id="IPR058575">
    <property type="entry name" value="NTP_transf_8_dom"/>
</dbReference>
<protein>
    <recommendedName>
        <fullName evidence="1">Nucleotidyltransferase-like domain-containing protein</fullName>
    </recommendedName>
</protein>
<dbReference type="EMBL" id="PVBT01000011">
    <property type="protein sequence ID" value="PRD49569.1"/>
    <property type="molecule type" value="Genomic_DNA"/>
</dbReference>
<gene>
    <name evidence="2" type="ORF">C5750_25655</name>
</gene>
<comment type="caution">
    <text evidence="2">The sequence shown here is derived from an EMBL/GenBank/DDBJ whole genome shotgun (WGS) entry which is preliminary data.</text>
</comment>
<evidence type="ECO:0000313" key="2">
    <source>
        <dbReference type="EMBL" id="PRD49569.1"/>
    </source>
</evidence>
<reference evidence="2 3" key="1">
    <citation type="submission" date="2018-02" db="EMBL/GenBank/DDBJ databases">
        <title>The draft genome of Phyllobacterium myrsinacearum DSM5892.</title>
        <authorList>
            <person name="Li L."/>
            <person name="Liu L."/>
            <person name="Zhang X."/>
            <person name="Wang T."/>
        </authorList>
    </citation>
    <scope>NUCLEOTIDE SEQUENCE [LARGE SCALE GENOMIC DNA]</scope>
    <source>
        <strain evidence="2 3">DSM 5892</strain>
    </source>
</reference>
<dbReference type="AlphaFoldDB" id="A0A2S9J9Y2"/>
<name>A0A2S9J9Y2_9HYPH</name>
<dbReference type="Proteomes" id="UP000238563">
    <property type="component" value="Unassembled WGS sequence"/>
</dbReference>
<keyword evidence="3" id="KW-1185">Reference proteome</keyword>
<dbReference type="OrthoDB" id="8250574at2"/>
<accession>A0A2S9J9Y2</accession>
<proteinExistence type="predicted"/>
<dbReference type="Pfam" id="PF12281">
    <property type="entry name" value="NTP_transf_8"/>
    <property type="match status" value="1"/>
</dbReference>
<feature type="domain" description="Nucleotidyltransferase-like" evidence="1">
    <location>
        <begin position="114"/>
        <end position="319"/>
    </location>
</feature>
<dbReference type="RefSeq" id="WP_105738195.1">
    <property type="nucleotide sequence ID" value="NZ_PVBT01000011.1"/>
</dbReference>
<sequence length="354" mass="39901">MSKFRELSSDQIRQLIDTEQAYDVYRTSLKEYEQRFSGSMSWKKSTNGKNYLYKKTQGIWKSLGPRSAETEAIFGQFHTGRENAKTRVSRLARRLDELAPVNRAMALGRVPLLTARIIRALGKSGLIGTAVDVVGTNALFAYERMAGVQITGGLLSTQDVDLLFDSRFSLRLISKDFSHKGLIGLLQKIDHSFAPLARNGYRAANRDGFLVDLIKPTPKDRMSTREKTRFSADEEDLQAIEIEGLTWLVNSPKISTVVIDEKGYPLDYTCPDPRAFALHKLWLSRRIDRDAAKRVRDELQARTVAGLIRTRLPYLSFEANDLQALPLALRQLAPELDPVPDDDAGETLSLTPNW</sequence>
<evidence type="ECO:0000313" key="3">
    <source>
        <dbReference type="Proteomes" id="UP000238563"/>
    </source>
</evidence>
<organism evidence="2 3">
    <name type="scientific">Phyllobacterium myrsinacearum</name>
    <dbReference type="NCBI Taxonomy" id="28101"/>
    <lineage>
        <taxon>Bacteria</taxon>
        <taxon>Pseudomonadati</taxon>
        <taxon>Pseudomonadota</taxon>
        <taxon>Alphaproteobacteria</taxon>
        <taxon>Hyphomicrobiales</taxon>
        <taxon>Phyllobacteriaceae</taxon>
        <taxon>Phyllobacterium</taxon>
    </lineage>
</organism>
<evidence type="ECO:0000259" key="1">
    <source>
        <dbReference type="Pfam" id="PF12281"/>
    </source>
</evidence>